<evidence type="ECO:0000256" key="8">
    <source>
        <dbReference type="ARBA" id="ARBA00022755"/>
    </source>
</evidence>
<dbReference type="NCBIfam" id="TIGR00877">
    <property type="entry name" value="purD"/>
    <property type="match status" value="1"/>
</dbReference>
<dbReference type="InterPro" id="IPR013815">
    <property type="entry name" value="ATP_grasp_subdomain_1"/>
</dbReference>
<dbReference type="Proteomes" id="UP001243623">
    <property type="component" value="Chromosome"/>
</dbReference>
<evidence type="ECO:0000256" key="6">
    <source>
        <dbReference type="ARBA" id="ARBA00022723"/>
    </source>
</evidence>
<dbReference type="GO" id="GO:0004637">
    <property type="term" value="F:phosphoribosylamine-glycine ligase activity"/>
    <property type="evidence" value="ECO:0007669"/>
    <property type="project" value="UniProtKB-UniRule"/>
</dbReference>
<comment type="cofactor">
    <cofactor evidence="2">
        <name>Mg(2+)</name>
        <dbReference type="ChEBI" id="CHEBI:18420"/>
    </cofactor>
</comment>
<dbReference type="Gene3D" id="3.30.470.20">
    <property type="entry name" value="ATP-grasp fold, B domain"/>
    <property type="match status" value="1"/>
</dbReference>
<dbReference type="GO" id="GO:0006189">
    <property type="term" value="P:'de novo' IMP biosynthetic process"/>
    <property type="evidence" value="ECO:0007669"/>
    <property type="project" value="UniProtKB-UniRule"/>
</dbReference>
<dbReference type="InterPro" id="IPR011054">
    <property type="entry name" value="Rudment_hybrid_motif"/>
</dbReference>
<dbReference type="PANTHER" id="PTHR43472:SF1">
    <property type="entry name" value="PHOSPHORIBOSYLAMINE--GLYCINE LIGASE, CHLOROPLASTIC"/>
    <property type="match status" value="1"/>
</dbReference>
<dbReference type="InterPro" id="IPR020560">
    <property type="entry name" value="PRibGlycinamide_synth_C-dom"/>
</dbReference>
<reference evidence="17" key="1">
    <citation type="submission" date="2023-03" db="EMBL/GenBank/DDBJ databases">
        <title>Selenobaculum gbiensis gen. nov. sp. nov., a new bacterium isolated from the gut microbiota of IBD patient.</title>
        <authorList>
            <person name="Yeo S."/>
            <person name="Park H."/>
            <person name="Huh C.S."/>
        </authorList>
    </citation>
    <scope>NUCLEOTIDE SEQUENCE</scope>
    <source>
        <strain evidence="17">ICN-92133</strain>
    </source>
</reference>
<evidence type="ECO:0000256" key="15">
    <source>
        <dbReference type="PROSITE-ProRule" id="PRU00409"/>
    </source>
</evidence>
<accession>A0A9Y2AKC7</accession>
<comment type="cofactor">
    <cofactor evidence="1">
        <name>Mn(2+)</name>
        <dbReference type="ChEBI" id="CHEBI:29035"/>
    </cofactor>
</comment>
<comment type="similarity">
    <text evidence="11 14">Belongs to the GARS family.</text>
</comment>
<dbReference type="PROSITE" id="PS50975">
    <property type="entry name" value="ATP_GRASP"/>
    <property type="match status" value="1"/>
</dbReference>
<dbReference type="FunFam" id="3.40.50.20:FF:000006">
    <property type="entry name" value="Phosphoribosylamine--glycine ligase, chloroplastic"/>
    <property type="match status" value="1"/>
</dbReference>
<organism evidence="17 18">
    <name type="scientific">Selenobaculum gibii</name>
    <dbReference type="NCBI Taxonomy" id="3054208"/>
    <lineage>
        <taxon>Bacteria</taxon>
        <taxon>Bacillati</taxon>
        <taxon>Bacillota</taxon>
        <taxon>Negativicutes</taxon>
        <taxon>Selenomonadales</taxon>
        <taxon>Selenomonadaceae</taxon>
        <taxon>Selenobaculum</taxon>
    </lineage>
</organism>
<evidence type="ECO:0000256" key="1">
    <source>
        <dbReference type="ARBA" id="ARBA00001936"/>
    </source>
</evidence>
<evidence type="ECO:0000256" key="5">
    <source>
        <dbReference type="ARBA" id="ARBA00022598"/>
    </source>
</evidence>
<dbReference type="PANTHER" id="PTHR43472">
    <property type="entry name" value="PHOSPHORIBOSYLAMINE--GLYCINE LIGASE"/>
    <property type="match status" value="1"/>
</dbReference>
<dbReference type="GO" id="GO:0009113">
    <property type="term" value="P:purine nucleobase biosynthetic process"/>
    <property type="evidence" value="ECO:0007669"/>
    <property type="project" value="InterPro"/>
</dbReference>
<dbReference type="GO" id="GO:0046872">
    <property type="term" value="F:metal ion binding"/>
    <property type="evidence" value="ECO:0007669"/>
    <property type="project" value="UniProtKB-KW"/>
</dbReference>
<dbReference type="EMBL" id="CP120678">
    <property type="protein sequence ID" value="WIW71542.1"/>
    <property type="molecule type" value="Genomic_DNA"/>
</dbReference>
<keyword evidence="7 15" id="KW-0547">Nucleotide-binding</keyword>
<keyword evidence="10" id="KW-0464">Manganese</keyword>
<dbReference type="SUPFAM" id="SSF52440">
    <property type="entry name" value="PreATP-grasp domain"/>
    <property type="match status" value="1"/>
</dbReference>
<evidence type="ECO:0000256" key="10">
    <source>
        <dbReference type="ARBA" id="ARBA00023211"/>
    </source>
</evidence>
<dbReference type="EC" id="6.3.4.13" evidence="4 14"/>
<dbReference type="HAMAP" id="MF_00138">
    <property type="entry name" value="GARS"/>
    <property type="match status" value="1"/>
</dbReference>
<evidence type="ECO:0000256" key="3">
    <source>
        <dbReference type="ARBA" id="ARBA00005174"/>
    </source>
</evidence>
<dbReference type="PROSITE" id="PS00184">
    <property type="entry name" value="GARS"/>
    <property type="match status" value="1"/>
</dbReference>
<feature type="domain" description="ATP-grasp" evidence="16">
    <location>
        <begin position="108"/>
        <end position="314"/>
    </location>
</feature>
<dbReference type="InterPro" id="IPR016185">
    <property type="entry name" value="PreATP-grasp_dom_sf"/>
</dbReference>
<evidence type="ECO:0000256" key="4">
    <source>
        <dbReference type="ARBA" id="ARBA00013255"/>
    </source>
</evidence>
<dbReference type="RefSeq" id="WP_147667936.1">
    <property type="nucleotide sequence ID" value="NZ_CP120678.1"/>
</dbReference>
<dbReference type="Gene3D" id="3.90.600.10">
    <property type="entry name" value="Phosphoribosylglycinamide synthetase, C-terminal domain"/>
    <property type="match status" value="1"/>
</dbReference>
<comment type="pathway">
    <text evidence="3 14">Purine metabolism; IMP biosynthesis via de novo pathway; N(1)-(5-phospho-D-ribosyl)glycinamide from 5-phospho-alpha-D-ribose 1-diphosphate: step 2/2.</text>
</comment>
<evidence type="ECO:0000259" key="16">
    <source>
        <dbReference type="PROSITE" id="PS50975"/>
    </source>
</evidence>
<dbReference type="Pfam" id="PF02843">
    <property type="entry name" value="GARS_C"/>
    <property type="match status" value="1"/>
</dbReference>
<keyword evidence="5 14" id="KW-0436">Ligase</keyword>
<dbReference type="AlphaFoldDB" id="A0A9Y2AKC7"/>
<keyword evidence="9 15" id="KW-0067">ATP-binding</keyword>
<protein>
    <recommendedName>
        <fullName evidence="4 14">Phosphoribosylamine--glycine ligase</fullName>
        <ecNumber evidence="4 14">6.3.4.13</ecNumber>
    </recommendedName>
    <alternativeName>
        <fullName evidence="14">GARS</fullName>
    </alternativeName>
    <alternativeName>
        <fullName evidence="13 14">Phosphoribosylglycinamide synthetase</fullName>
    </alternativeName>
    <alternativeName>
        <fullName evidence="12 14">glycinamide ribonucleotide synthetase</fullName>
    </alternativeName>
</protein>
<keyword evidence="8 14" id="KW-0658">Purine biosynthesis</keyword>
<evidence type="ECO:0000313" key="17">
    <source>
        <dbReference type="EMBL" id="WIW71542.1"/>
    </source>
</evidence>
<name>A0A9Y2AKC7_9FIRM</name>
<dbReference type="KEGG" id="sgbi:P3F81_04350"/>
<keyword evidence="6" id="KW-0479">Metal-binding</keyword>
<evidence type="ECO:0000256" key="14">
    <source>
        <dbReference type="HAMAP-Rule" id="MF_00138"/>
    </source>
</evidence>
<dbReference type="FunFam" id="3.30.470.20:FF:000018">
    <property type="entry name" value="Trifunctional purine biosynthetic protein adenosine-3"/>
    <property type="match status" value="1"/>
</dbReference>
<dbReference type="InterPro" id="IPR020562">
    <property type="entry name" value="PRibGlycinamide_synth_N"/>
</dbReference>
<dbReference type="Gene3D" id="3.30.1490.20">
    <property type="entry name" value="ATP-grasp fold, A domain"/>
    <property type="match status" value="1"/>
</dbReference>
<dbReference type="Pfam" id="PF02844">
    <property type="entry name" value="GARS_N"/>
    <property type="match status" value="1"/>
</dbReference>
<dbReference type="InterPro" id="IPR037123">
    <property type="entry name" value="PRibGlycinamide_synth_C_sf"/>
</dbReference>
<proteinExistence type="inferred from homology"/>
<dbReference type="InterPro" id="IPR011761">
    <property type="entry name" value="ATP-grasp"/>
</dbReference>
<keyword evidence="18" id="KW-1185">Reference proteome</keyword>
<gene>
    <name evidence="14 17" type="primary">purD</name>
    <name evidence="17" type="ORF">P3F81_04350</name>
</gene>
<evidence type="ECO:0000256" key="12">
    <source>
        <dbReference type="ARBA" id="ARBA00042242"/>
    </source>
</evidence>
<evidence type="ECO:0000256" key="11">
    <source>
        <dbReference type="ARBA" id="ARBA00038345"/>
    </source>
</evidence>
<dbReference type="SUPFAM" id="SSF51246">
    <property type="entry name" value="Rudiment single hybrid motif"/>
    <property type="match status" value="1"/>
</dbReference>
<dbReference type="SMART" id="SM01210">
    <property type="entry name" value="GARS_C"/>
    <property type="match status" value="1"/>
</dbReference>
<dbReference type="SMART" id="SM01209">
    <property type="entry name" value="GARS_A"/>
    <property type="match status" value="1"/>
</dbReference>
<dbReference type="InterPro" id="IPR020561">
    <property type="entry name" value="PRibGlycinamid_synth_ATP-grasp"/>
</dbReference>
<dbReference type="InterPro" id="IPR000115">
    <property type="entry name" value="PRibGlycinamide_synth"/>
</dbReference>
<dbReference type="FunFam" id="3.30.1490.20:FF:000006">
    <property type="entry name" value="phosphoribosylamine--glycine ligase, chloroplastic-like"/>
    <property type="match status" value="1"/>
</dbReference>
<evidence type="ECO:0000313" key="18">
    <source>
        <dbReference type="Proteomes" id="UP001243623"/>
    </source>
</evidence>
<dbReference type="SUPFAM" id="SSF56059">
    <property type="entry name" value="Glutathione synthetase ATP-binding domain-like"/>
    <property type="match status" value="1"/>
</dbReference>
<evidence type="ECO:0000256" key="2">
    <source>
        <dbReference type="ARBA" id="ARBA00001946"/>
    </source>
</evidence>
<sequence length="425" mass="45385">MRILVIGGGGREHTLAWKLSQSQGVEKMYAIPGNPGMESLAECISNISISDNISLVKFAEEHKIDLTVVGPELPLANGLVDAFEEAGLKAFGPTKAAAEIEGSKAFSKWLMKKYEIPTAKFEVFTDAQKAREYIKAQGAPIVIKADGLAAGKGVIVAATLQEALEAVDSIMCDHTFGDAGSRVVIEECLVGEEASLLAFTDGKTIIPMISSQDHKRAFDNDEGPNTGGMGTYAPAPVLTQDLLKQVQKEILEPTVKAMQQEGRKYCGCLYAGLMITADGPKVIEFNARFGDPETQVVLPLLDGDLAQIMLACIEGNLAKTEVKWEEKATVCVVMAAGGYPANYKKGDVITGMDKAEADGAVVFHAGTAKTEAGIVTNGGRVLGVTAKADNIKEAVDKAYKAVSKINFAKVHYRKDIAYRAIARLK</sequence>
<dbReference type="FunFam" id="3.90.600.10:FF:000001">
    <property type="entry name" value="Trifunctional purine biosynthetic protein adenosine-3"/>
    <property type="match status" value="1"/>
</dbReference>
<evidence type="ECO:0000256" key="13">
    <source>
        <dbReference type="ARBA" id="ARBA00042864"/>
    </source>
</evidence>
<dbReference type="GO" id="GO:0005524">
    <property type="term" value="F:ATP binding"/>
    <property type="evidence" value="ECO:0007669"/>
    <property type="project" value="UniProtKB-UniRule"/>
</dbReference>
<dbReference type="Gene3D" id="3.40.50.20">
    <property type="match status" value="1"/>
</dbReference>
<dbReference type="Pfam" id="PF01071">
    <property type="entry name" value="GARS_A"/>
    <property type="match status" value="1"/>
</dbReference>
<evidence type="ECO:0000256" key="7">
    <source>
        <dbReference type="ARBA" id="ARBA00022741"/>
    </source>
</evidence>
<comment type="catalytic activity">
    <reaction evidence="14">
        <text>5-phospho-beta-D-ribosylamine + glycine + ATP = N(1)-(5-phospho-beta-D-ribosyl)glycinamide + ADP + phosphate + H(+)</text>
        <dbReference type="Rhea" id="RHEA:17453"/>
        <dbReference type="ChEBI" id="CHEBI:15378"/>
        <dbReference type="ChEBI" id="CHEBI:30616"/>
        <dbReference type="ChEBI" id="CHEBI:43474"/>
        <dbReference type="ChEBI" id="CHEBI:57305"/>
        <dbReference type="ChEBI" id="CHEBI:58681"/>
        <dbReference type="ChEBI" id="CHEBI:143788"/>
        <dbReference type="ChEBI" id="CHEBI:456216"/>
        <dbReference type="EC" id="6.3.4.13"/>
    </reaction>
</comment>
<dbReference type="InterPro" id="IPR020559">
    <property type="entry name" value="PRibGlycinamide_synth_CS"/>
</dbReference>
<evidence type="ECO:0000256" key="9">
    <source>
        <dbReference type="ARBA" id="ARBA00022840"/>
    </source>
</evidence>